<dbReference type="AlphaFoldDB" id="A0A382XUA6"/>
<reference evidence="1" key="1">
    <citation type="submission" date="2018-05" db="EMBL/GenBank/DDBJ databases">
        <authorList>
            <person name="Lanie J.A."/>
            <person name="Ng W.-L."/>
            <person name="Kazmierczak K.M."/>
            <person name="Andrzejewski T.M."/>
            <person name="Davidsen T.M."/>
            <person name="Wayne K.J."/>
            <person name="Tettelin H."/>
            <person name="Glass J.I."/>
            <person name="Rusch D."/>
            <person name="Podicherti R."/>
            <person name="Tsui H.-C.T."/>
            <person name="Winkler M.E."/>
        </authorList>
    </citation>
    <scope>NUCLEOTIDE SEQUENCE</scope>
</reference>
<feature type="non-terminal residue" evidence="1">
    <location>
        <position position="39"/>
    </location>
</feature>
<proteinExistence type="predicted"/>
<dbReference type="EMBL" id="UINC01170161">
    <property type="protein sequence ID" value="SVD74071.1"/>
    <property type="molecule type" value="Genomic_DNA"/>
</dbReference>
<gene>
    <name evidence="1" type="ORF">METZ01_LOCUS426925</name>
</gene>
<name>A0A382XUA6_9ZZZZ</name>
<organism evidence="1">
    <name type="scientific">marine metagenome</name>
    <dbReference type="NCBI Taxonomy" id="408172"/>
    <lineage>
        <taxon>unclassified sequences</taxon>
        <taxon>metagenomes</taxon>
        <taxon>ecological metagenomes</taxon>
    </lineage>
</organism>
<sequence length="39" mass="4377">MAAEVTNDEPVLMLDDKKYIIDELSDEAKIAIAQINDLQ</sequence>
<protein>
    <submittedName>
        <fullName evidence="1">Uncharacterized protein</fullName>
    </submittedName>
</protein>
<accession>A0A382XUA6</accession>
<evidence type="ECO:0000313" key="1">
    <source>
        <dbReference type="EMBL" id="SVD74071.1"/>
    </source>
</evidence>